<evidence type="ECO:0000313" key="1">
    <source>
        <dbReference type="EMBL" id="ETO02369.1"/>
    </source>
</evidence>
<organism evidence="1 2">
    <name type="scientific">Reticulomyxa filosa</name>
    <dbReference type="NCBI Taxonomy" id="46433"/>
    <lineage>
        <taxon>Eukaryota</taxon>
        <taxon>Sar</taxon>
        <taxon>Rhizaria</taxon>
        <taxon>Retaria</taxon>
        <taxon>Foraminifera</taxon>
        <taxon>Monothalamids</taxon>
        <taxon>Reticulomyxidae</taxon>
        <taxon>Reticulomyxa</taxon>
    </lineage>
</organism>
<proteinExistence type="predicted"/>
<gene>
    <name evidence="1" type="ORF">RFI_35068</name>
</gene>
<name>X6LLA5_RETFI</name>
<comment type="caution">
    <text evidence="1">The sequence shown here is derived from an EMBL/GenBank/DDBJ whole genome shotgun (WGS) entry which is preliminary data.</text>
</comment>
<dbReference type="Proteomes" id="UP000023152">
    <property type="component" value="Unassembled WGS sequence"/>
</dbReference>
<protein>
    <submittedName>
        <fullName evidence="1">Uncharacterized protein</fullName>
    </submittedName>
</protein>
<dbReference type="AlphaFoldDB" id="X6LLA5"/>
<evidence type="ECO:0000313" key="2">
    <source>
        <dbReference type="Proteomes" id="UP000023152"/>
    </source>
</evidence>
<keyword evidence="2" id="KW-1185">Reference proteome</keyword>
<accession>X6LLA5</accession>
<sequence>MSQNGIEGNRERIKIVLINFYIERRIVFYFSYKVYELKNINDLKKRQFETLLINSLVCHLECVFPMTNISKEKVGKTNSYKNFQYYSSVEKKKKMNGTTKQKSEGKLVESLTHWGLPGSFVVQIFRRHCPTFKKQNKNKKNFCINYDRKIRYVLITSEKKEEIVLIDEIYVLFDQWNQILSISSQNIYHYL</sequence>
<dbReference type="EMBL" id="ASPP01035956">
    <property type="protein sequence ID" value="ETO02369.1"/>
    <property type="molecule type" value="Genomic_DNA"/>
</dbReference>
<reference evidence="1 2" key="1">
    <citation type="journal article" date="2013" name="Curr. Biol.">
        <title>The Genome of the Foraminiferan Reticulomyxa filosa.</title>
        <authorList>
            <person name="Glockner G."/>
            <person name="Hulsmann N."/>
            <person name="Schleicher M."/>
            <person name="Noegel A.A."/>
            <person name="Eichinger L."/>
            <person name="Gallinger C."/>
            <person name="Pawlowski J."/>
            <person name="Sierra R."/>
            <person name="Euteneuer U."/>
            <person name="Pillet L."/>
            <person name="Moustafa A."/>
            <person name="Platzer M."/>
            <person name="Groth M."/>
            <person name="Szafranski K."/>
            <person name="Schliwa M."/>
        </authorList>
    </citation>
    <scope>NUCLEOTIDE SEQUENCE [LARGE SCALE GENOMIC DNA]</scope>
</reference>